<protein>
    <submittedName>
        <fullName evidence="7">Unannotated protein</fullName>
    </submittedName>
</protein>
<name>A0A6J6YCC7_9ZZZZ</name>
<comment type="subcellular location">
    <subcellularLocation>
        <location evidence="1">Cell membrane</location>
        <topology evidence="1">Multi-pass membrane protein</topology>
    </subcellularLocation>
</comment>
<organism evidence="7">
    <name type="scientific">freshwater metagenome</name>
    <dbReference type="NCBI Taxonomy" id="449393"/>
    <lineage>
        <taxon>unclassified sequences</taxon>
        <taxon>metagenomes</taxon>
        <taxon>ecological metagenomes</taxon>
    </lineage>
</organism>
<sequence>MTPDVVRLNAISEGPGPARRHLRRLVGITLLLLVAVFVAIALKRNWDAISADLGLLTPADYLASFLAAVAGLFLFWASWLAILNGLGTRMPHRDSQTIYFAAQLGKYVPGGVWQAVIQTRLGQRNGVPRSAMLTCYALWAASACAVGGAFSVFILTNSRVQIPLPVLVGCVVAALLLVPIALHDRGLPHLVSWFFAKSGRELPELRVESTSARLSVAFSAATWLIFGLHAWFLARPLGASLSDLPLVIGAFALAFVAGVLAVPLPAGAGLREAVLVLTLGVVIGRPSAITVALMSRLIMILAELLLASLTGVPGAIRWARAAPNLEGLN</sequence>
<dbReference type="AlphaFoldDB" id="A0A6J6YCC7"/>
<keyword evidence="2" id="KW-1003">Cell membrane</keyword>
<feature type="transmembrane region" description="Helical" evidence="6">
    <location>
        <begin position="62"/>
        <end position="86"/>
    </location>
</feature>
<evidence type="ECO:0000313" key="7">
    <source>
        <dbReference type="EMBL" id="CAB4807072.1"/>
    </source>
</evidence>
<keyword evidence="3 6" id="KW-0812">Transmembrane</keyword>
<feature type="transmembrane region" description="Helical" evidence="6">
    <location>
        <begin position="162"/>
        <end position="182"/>
    </location>
</feature>
<feature type="transmembrane region" description="Helical" evidence="6">
    <location>
        <begin position="246"/>
        <end position="267"/>
    </location>
</feature>
<feature type="transmembrane region" description="Helical" evidence="6">
    <location>
        <begin position="273"/>
        <end position="293"/>
    </location>
</feature>
<evidence type="ECO:0000256" key="6">
    <source>
        <dbReference type="SAM" id="Phobius"/>
    </source>
</evidence>
<evidence type="ECO:0000256" key="3">
    <source>
        <dbReference type="ARBA" id="ARBA00022692"/>
    </source>
</evidence>
<reference evidence="7" key="1">
    <citation type="submission" date="2020-05" db="EMBL/GenBank/DDBJ databases">
        <authorList>
            <person name="Chiriac C."/>
            <person name="Salcher M."/>
            <person name="Ghai R."/>
            <person name="Kavagutti S V."/>
        </authorList>
    </citation>
    <scope>NUCLEOTIDE SEQUENCE</scope>
</reference>
<evidence type="ECO:0000256" key="1">
    <source>
        <dbReference type="ARBA" id="ARBA00004651"/>
    </source>
</evidence>
<feature type="transmembrane region" description="Helical" evidence="6">
    <location>
        <begin position="214"/>
        <end position="234"/>
    </location>
</feature>
<dbReference type="EMBL" id="CAFBOG010000133">
    <property type="protein sequence ID" value="CAB4986665.1"/>
    <property type="molecule type" value="Genomic_DNA"/>
</dbReference>
<feature type="transmembrane region" description="Helical" evidence="6">
    <location>
        <begin position="136"/>
        <end position="155"/>
    </location>
</feature>
<evidence type="ECO:0000256" key="5">
    <source>
        <dbReference type="ARBA" id="ARBA00023136"/>
    </source>
</evidence>
<proteinExistence type="predicted"/>
<accession>A0A6J6YCC7</accession>
<evidence type="ECO:0000313" key="8">
    <source>
        <dbReference type="EMBL" id="CAB4986665.1"/>
    </source>
</evidence>
<evidence type="ECO:0000256" key="4">
    <source>
        <dbReference type="ARBA" id="ARBA00022989"/>
    </source>
</evidence>
<dbReference type="Pfam" id="PF03706">
    <property type="entry name" value="LPG_synthase_TM"/>
    <property type="match status" value="1"/>
</dbReference>
<feature type="transmembrane region" description="Helical" evidence="6">
    <location>
        <begin position="25"/>
        <end position="42"/>
    </location>
</feature>
<dbReference type="GO" id="GO:0005886">
    <property type="term" value="C:plasma membrane"/>
    <property type="evidence" value="ECO:0007669"/>
    <property type="project" value="UniProtKB-SubCell"/>
</dbReference>
<keyword evidence="4 6" id="KW-1133">Transmembrane helix</keyword>
<keyword evidence="5 6" id="KW-0472">Membrane</keyword>
<dbReference type="EMBL" id="CAFAAQ010000068">
    <property type="protein sequence ID" value="CAB4807072.1"/>
    <property type="molecule type" value="Genomic_DNA"/>
</dbReference>
<gene>
    <name evidence="7" type="ORF">UFOPK3046_00902</name>
    <name evidence="8" type="ORF">UFOPK3914_01357</name>
</gene>
<dbReference type="InterPro" id="IPR022791">
    <property type="entry name" value="L-PG_synthase/AglD"/>
</dbReference>
<evidence type="ECO:0000256" key="2">
    <source>
        <dbReference type="ARBA" id="ARBA00022475"/>
    </source>
</evidence>